<keyword evidence="9" id="KW-0807">Transducer</keyword>
<dbReference type="PRINTS" id="PR00245">
    <property type="entry name" value="OLFACTORYR"/>
</dbReference>
<protein>
    <recommendedName>
        <fullName evidence="11">G-protein coupled receptors family 1 profile domain-containing protein</fullName>
    </recommendedName>
</protein>
<keyword evidence="8" id="KW-0675">Receptor</keyword>
<feature type="transmembrane region" description="Helical" evidence="10">
    <location>
        <begin position="244"/>
        <end position="267"/>
    </location>
</feature>
<proteinExistence type="predicted"/>
<dbReference type="PANTHER" id="PTHR26450">
    <property type="entry name" value="OLFACTORY RECEPTOR 56B1-RELATED"/>
    <property type="match status" value="1"/>
</dbReference>
<dbReference type="Proteomes" id="UP000694393">
    <property type="component" value="Unplaced"/>
</dbReference>
<feature type="transmembrane region" description="Helical" evidence="10">
    <location>
        <begin position="27"/>
        <end position="51"/>
    </location>
</feature>
<dbReference type="PANTHER" id="PTHR26450:SF104">
    <property type="entry name" value="OLFACTORY RECEPTOR"/>
    <property type="match status" value="1"/>
</dbReference>
<keyword evidence="2" id="KW-0716">Sensory transduction</keyword>
<dbReference type="GO" id="GO:0004930">
    <property type="term" value="F:G protein-coupled receptor activity"/>
    <property type="evidence" value="ECO:0007669"/>
    <property type="project" value="UniProtKB-KW"/>
</dbReference>
<feature type="transmembrane region" description="Helical" evidence="10">
    <location>
        <begin position="143"/>
        <end position="165"/>
    </location>
</feature>
<keyword evidence="13" id="KW-1185">Reference proteome</keyword>
<dbReference type="InterPro" id="IPR017452">
    <property type="entry name" value="GPCR_Rhodpsn_7TM"/>
</dbReference>
<dbReference type="FunFam" id="1.20.1070.10:FF:000002">
    <property type="entry name" value="Olfactory receptor"/>
    <property type="match status" value="1"/>
</dbReference>
<evidence type="ECO:0000256" key="5">
    <source>
        <dbReference type="ARBA" id="ARBA00022989"/>
    </source>
</evidence>
<dbReference type="Gene3D" id="1.20.1070.10">
    <property type="entry name" value="Rhodopsin 7-helix transmembrane proteins"/>
    <property type="match status" value="1"/>
</dbReference>
<organism evidence="12 13">
    <name type="scientific">Pelusios castaneus</name>
    <name type="common">West African mud turtle</name>
    <dbReference type="NCBI Taxonomy" id="367368"/>
    <lineage>
        <taxon>Eukaryota</taxon>
        <taxon>Metazoa</taxon>
        <taxon>Chordata</taxon>
        <taxon>Craniata</taxon>
        <taxon>Vertebrata</taxon>
        <taxon>Euteleostomi</taxon>
        <taxon>Archelosauria</taxon>
        <taxon>Testudinata</taxon>
        <taxon>Testudines</taxon>
        <taxon>Pleurodira</taxon>
        <taxon>Pelomedusidae</taxon>
        <taxon>Pelusios</taxon>
    </lineage>
</organism>
<dbReference type="PROSITE" id="PS50262">
    <property type="entry name" value="G_PROTEIN_RECEP_F1_2"/>
    <property type="match status" value="1"/>
</dbReference>
<keyword evidence="4" id="KW-0552">Olfaction</keyword>
<feature type="transmembrane region" description="Helical" evidence="10">
    <location>
        <begin position="198"/>
        <end position="223"/>
    </location>
</feature>
<dbReference type="GO" id="GO:0071396">
    <property type="term" value="P:cellular response to lipid"/>
    <property type="evidence" value="ECO:0007669"/>
    <property type="project" value="UniProtKB-ARBA"/>
</dbReference>
<comment type="subcellular location">
    <subcellularLocation>
        <location evidence="1">Membrane</location>
        <topology evidence="1">Multi-pass membrane protein</topology>
    </subcellularLocation>
</comment>
<evidence type="ECO:0000256" key="7">
    <source>
        <dbReference type="ARBA" id="ARBA00023136"/>
    </source>
</evidence>
<keyword evidence="6" id="KW-0297">G-protein coupled receptor</keyword>
<evidence type="ECO:0000256" key="10">
    <source>
        <dbReference type="SAM" id="Phobius"/>
    </source>
</evidence>
<keyword evidence="7 10" id="KW-0472">Membrane</keyword>
<evidence type="ECO:0000313" key="13">
    <source>
        <dbReference type="Proteomes" id="UP000694393"/>
    </source>
</evidence>
<dbReference type="InterPro" id="IPR000276">
    <property type="entry name" value="GPCR_Rhodpsn"/>
</dbReference>
<evidence type="ECO:0000256" key="1">
    <source>
        <dbReference type="ARBA" id="ARBA00004141"/>
    </source>
</evidence>
<evidence type="ECO:0000256" key="3">
    <source>
        <dbReference type="ARBA" id="ARBA00022692"/>
    </source>
</evidence>
<feature type="transmembrane region" description="Helical" evidence="10">
    <location>
        <begin position="63"/>
        <end position="88"/>
    </location>
</feature>
<evidence type="ECO:0000259" key="11">
    <source>
        <dbReference type="PROSITE" id="PS50262"/>
    </source>
</evidence>
<keyword evidence="5 10" id="KW-1133">Transmembrane helix</keyword>
<evidence type="ECO:0000256" key="2">
    <source>
        <dbReference type="ARBA" id="ARBA00022606"/>
    </source>
</evidence>
<evidence type="ECO:0000256" key="9">
    <source>
        <dbReference type="ARBA" id="ARBA00023224"/>
    </source>
</evidence>
<keyword evidence="3 10" id="KW-0812">Transmembrane</keyword>
<dbReference type="SUPFAM" id="SSF81321">
    <property type="entry name" value="Family A G protein-coupled receptor-like"/>
    <property type="match status" value="1"/>
</dbReference>
<accession>A0A8C8VJP2</accession>
<name>A0A8C8VJP2_9SAUR</name>
<dbReference type="Ensembl" id="ENSPCET00000013020.1">
    <property type="protein sequence ID" value="ENSPCEP00000012571.1"/>
    <property type="gene ID" value="ENSPCEG00000009996.1"/>
</dbReference>
<feature type="domain" description="G-protein coupled receptors family 1 profile" evidence="11">
    <location>
        <begin position="43"/>
        <end position="294"/>
    </location>
</feature>
<evidence type="ECO:0000256" key="4">
    <source>
        <dbReference type="ARBA" id="ARBA00022725"/>
    </source>
</evidence>
<dbReference type="GO" id="GO:0005886">
    <property type="term" value="C:plasma membrane"/>
    <property type="evidence" value="ECO:0007669"/>
    <property type="project" value="TreeGrafter"/>
</dbReference>
<dbReference type="Pfam" id="PF13853">
    <property type="entry name" value="7tm_4"/>
    <property type="match status" value="1"/>
</dbReference>
<feature type="transmembrane region" description="Helical" evidence="10">
    <location>
        <begin position="273"/>
        <end position="294"/>
    </location>
</feature>
<evidence type="ECO:0000256" key="8">
    <source>
        <dbReference type="ARBA" id="ARBA00023170"/>
    </source>
</evidence>
<dbReference type="CDD" id="cd15222">
    <property type="entry name" value="7tmA_OR51-like"/>
    <property type="match status" value="1"/>
</dbReference>
<dbReference type="InterPro" id="IPR050402">
    <property type="entry name" value="OR51/52/56-like"/>
</dbReference>
<evidence type="ECO:0000313" key="12">
    <source>
        <dbReference type="Ensembl" id="ENSPCEP00000012571.1"/>
    </source>
</evidence>
<dbReference type="AlphaFoldDB" id="A0A8C8VJP2"/>
<sequence>MSAVNDTKFQPAVFLLTGILGQEDVQVWISIPFCFIYVTSILGNSVILFIIKTDPKLHEPMYLFLSMLAITDLGLSISNMLTTLGIFWFNFREISHDACFAQLFVGHSLMFTQSSVLLCMAFDRFVAICNPLRYASILTPNRIAKMGLVSLLRGVVLTFPLPILLKRYWYCKDNILSHSFCLHQEVMKKACSDIRVNIVYGFFVSLSSLGLDSLLILLSYVMILKTVLSIASHTERLKALDTCVSHVCVVLLSYVPAIFFSVIYRFGQSSSPLVQNVVGNVYSLILPLMNPIVYSVKTKPIRGIFSKRRLTRRISTCDMEDKILICLRNC</sequence>
<dbReference type="GO" id="GO:0004984">
    <property type="term" value="F:olfactory receptor activity"/>
    <property type="evidence" value="ECO:0007669"/>
    <property type="project" value="InterPro"/>
</dbReference>
<feature type="transmembrane region" description="Helical" evidence="10">
    <location>
        <begin position="100"/>
        <end position="122"/>
    </location>
</feature>
<dbReference type="PRINTS" id="PR00237">
    <property type="entry name" value="GPCRRHODOPSN"/>
</dbReference>
<reference evidence="12" key="1">
    <citation type="submission" date="2025-08" db="UniProtKB">
        <authorList>
            <consortium name="Ensembl"/>
        </authorList>
    </citation>
    <scope>IDENTIFICATION</scope>
</reference>
<dbReference type="InterPro" id="IPR000725">
    <property type="entry name" value="Olfact_rcpt"/>
</dbReference>
<reference evidence="12" key="2">
    <citation type="submission" date="2025-09" db="UniProtKB">
        <authorList>
            <consortium name="Ensembl"/>
        </authorList>
    </citation>
    <scope>IDENTIFICATION</scope>
</reference>
<evidence type="ECO:0000256" key="6">
    <source>
        <dbReference type="ARBA" id="ARBA00023040"/>
    </source>
</evidence>